<dbReference type="GO" id="GO:0051782">
    <property type="term" value="P:negative regulation of cell division"/>
    <property type="evidence" value="ECO:0007669"/>
    <property type="project" value="TreeGrafter"/>
</dbReference>
<dbReference type="GO" id="GO:0005829">
    <property type="term" value="C:cytosol"/>
    <property type="evidence" value="ECO:0007669"/>
    <property type="project" value="TreeGrafter"/>
</dbReference>
<dbReference type="EMBL" id="JACHNZ010000028">
    <property type="protein sequence ID" value="MBB4632827.1"/>
    <property type="molecule type" value="Genomic_DNA"/>
</dbReference>
<dbReference type="PIRSF" id="PIRSF003092">
    <property type="entry name" value="MinD"/>
    <property type="match status" value="1"/>
</dbReference>
<proteinExistence type="predicted"/>
<keyword evidence="4" id="KW-1185">Reference proteome</keyword>
<keyword evidence="3" id="KW-0969">Cilium</keyword>
<evidence type="ECO:0000256" key="1">
    <source>
        <dbReference type="ARBA" id="ARBA00022741"/>
    </source>
</evidence>
<dbReference type="InterPro" id="IPR050625">
    <property type="entry name" value="ParA/MinD_ATPase"/>
</dbReference>
<evidence type="ECO:0000256" key="2">
    <source>
        <dbReference type="ARBA" id="ARBA00022840"/>
    </source>
</evidence>
<dbReference type="PANTHER" id="PTHR43384:SF4">
    <property type="entry name" value="CELLULOSE BIOSYNTHESIS PROTEIN BCSQ-RELATED"/>
    <property type="match status" value="1"/>
</dbReference>
<protein>
    <submittedName>
        <fullName evidence="3">Flagellar biosynthesis protein FlhG</fullName>
    </submittedName>
</protein>
<dbReference type="RefSeq" id="WP_184069886.1">
    <property type="nucleotide sequence ID" value="NZ_JACHNZ010000028.1"/>
</dbReference>
<dbReference type="InterPro" id="IPR033756">
    <property type="entry name" value="YlxH/NBP35"/>
</dbReference>
<gene>
    <name evidence="3" type="ORF">GGQ98_002454</name>
</gene>
<dbReference type="InterPro" id="IPR027417">
    <property type="entry name" value="P-loop_NTPase"/>
</dbReference>
<dbReference type="GO" id="GO:0009898">
    <property type="term" value="C:cytoplasmic side of plasma membrane"/>
    <property type="evidence" value="ECO:0007669"/>
    <property type="project" value="TreeGrafter"/>
</dbReference>
<dbReference type="SUPFAM" id="SSF52540">
    <property type="entry name" value="P-loop containing nucleoside triphosphate hydrolases"/>
    <property type="match status" value="1"/>
</dbReference>
<evidence type="ECO:0000313" key="3">
    <source>
        <dbReference type="EMBL" id="MBB4632827.1"/>
    </source>
</evidence>
<organism evidence="3 4">
    <name type="scientific">Sphingosinicella soli</name>
    <dbReference type="NCBI Taxonomy" id="333708"/>
    <lineage>
        <taxon>Bacteria</taxon>
        <taxon>Pseudomonadati</taxon>
        <taxon>Pseudomonadota</taxon>
        <taxon>Alphaproteobacteria</taxon>
        <taxon>Sphingomonadales</taxon>
        <taxon>Sphingosinicellaceae</taxon>
        <taxon>Sphingosinicella</taxon>
    </lineage>
</organism>
<name>A0A7W7F7P7_9SPHN</name>
<keyword evidence="3" id="KW-0282">Flagellum</keyword>
<keyword evidence="3" id="KW-0966">Cell projection</keyword>
<keyword evidence="2" id="KW-0067">ATP-binding</keyword>
<dbReference type="Proteomes" id="UP000566324">
    <property type="component" value="Unassembled WGS sequence"/>
</dbReference>
<dbReference type="Pfam" id="PF10609">
    <property type="entry name" value="ParA"/>
    <property type="match status" value="1"/>
</dbReference>
<dbReference type="GO" id="GO:0016887">
    <property type="term" value="F:ATP hydrolysis activity"/>
    <property type="evidence" value="ECO:0007669"/>
    <property type="project" value="TreeGrafter"/>
</dbReference>
<dbReference type="GO" id="GO:0005524">
    <property type="term" value="F:ATP binding"/>
    <property type="evidence" value="ECO:0007669"/>
    <property type="project" value="UniProtKB-KW"/>
</dbReference>
<sequence length="281" mass="29404">MTSPAPTGQDIRNRPVVVAVASGKGGVGKTHISVNLSVALAKSGKRVMLFDADLGLANAGVMLGRPAGRTVRDALKDGVPLTEIVQPGPAGIGLVSGGSGDAGLAVIEDGVLDGFCREFRVFEDDLDYLVIDTAAGIAPSVTSLVEKSDFAVIVLTDEPASFIDAYGILKVLAQRGRCREVLVVTNMVPNALAGRRLFARFKQVAGTFLDINLEHLGSIPHDNHVHSAAMRKRCLVEAFPLSAAGQAFNSLALDIAKRTRTDILATPNTAFFGEGCDARAG</sequence>
<keyword evidence="1" id="KW-0547">Nucleotide-binding</keyword>
<dbReference type="InterPro" id="IPR025501">
    <property type="entry name" value="MinD_FleN"/>
</dbReference>
<dbReference type="PANTHER" id="PTHR43384">
    <property type="entry name" value="SEPTUM SITE-DETERMINING PROTEIN MIND HOMOLOG, CHLOROPLASTIC-RELATED"/>
    <property type="match status" value="1"/>
</dbReference>
<dbReference type="AlphaFoldDB" id="A0A7W7F7P7"/>
<accession>A0A7W7F7P7</accession>
<dbReference type="Gene3D" id="3.40.50.300">
    <property type="entry name" value="P-loop containing nucleotide triphosphate hydrolases"/>
    <property type="match status" value="1"/>
</dbReference>
<evidence type="ECO:0000313" key="4">
    <source>
        <dbReference type="Proteomes" id="UP000566324"/>
    </source>
</evidence>
<comment type="caution">
    <text evidence="3">The sequence shown here is derived from an EMBL/GenBank/DDBJ whole genome shotgun (WGS) entry which is preliminary data.</text>
</comment>
<reference evidence="3 4" key="1">
    <citation type="submission" date="2020-08" db="EMBL/GenBank/DDBJ databases">
        <title>Genomic Encyclopedia of Type Strains, Phase IV (KMG-IV): sequencing the most valuable type-strain genomes for metagenomic binning, comparative biology and taxonomic classification.</title>
        <authorList>
            <person name="Goeker M."/>
        </authorList>
    </citation>
    <scope>NUCLEOTIDE SEQUENCE [LARGE SCALE GENOMIC DNA]</scope>
    <source>
        <strain evidence="3 4">DSM 17328</strain>
    </source>
</reference>